<dbReference type="EMBL" id="MVBO01000137">
    <property type="protein sequence ID" value="OZJ02641.1"/>
    <property type="molecule type" value="Genomic_DNA"/>
</dbReference>
<evidence type="ECO:0000313" key="4">
    <source>
        <dbReference type="EMBL" id="OZJ02641.1"/>
    </source>
</evidence>
<evidence type="ECO:0000259" key="2">
    <source>
        <dbReference type="Pfam" id="PF12257"/>
    </source>
</evidence>
<dbReference type="GO" id="GO:0010508">
    <property type="term" value="P:positive regulation of autophagy"/>
    <property type="evidence" value="ECO:0007669"/>
    <property type="project" value="TreeGrafter"/>
</dbReference>
<dbReference type="AlphaFoldDB" id="A0A261XWC4"/>
<name>A0A261XWC4_9FUNG</name>
<dbReference type="Pfam" id="PF23013">
    <property type="entry name" value="IML1_N"/>
    <property type="match status" value="1"/>
</dbReference>
<dbReference type="PANTHER" id="PTHR13179:SF8">
    <property type="entry name" value="GATOR COMPLEX PROTEIN DEPDC5"/>
    <property type="match status" value="1"/>
</dbReference>
<evidence type="ECO:0000313" key="5">
    <source>
        <dbReference type="Proteomes" id="UP000242875"/>
    </source>
</evidence>
<accession>A0A261XWC4</accession>
<dbReference type="Pfam" id="PF12257">
    <property type="entry name" value="IML1"/>
    <property type="match status" value="1"/>
</dbReference>
<proteinExistence type="predicted"/>
<feature type="domain" description="Vacuolar membrane-associated protein Iml1 N-terminal" evidence="2">
    <location>
        <begin position="121"/>
        <end position="400"/>
    </location>
</feature>
<comment type="caution">
    <text evidence="4">The sequence shown here is derived from an EMBL/GenBank/DDBJ whole genome shotgun (WGS) entry which is preliminary data.</text>
</comment>
<dbReference type="OrthoDB" id="39497at2759"/>
<dbReference type="GO" id="GO:1904262">
    <property type="term" value="P:negative regulation of TORC1 signaling"/>
    <property type="evidence" value="ECO:0007669"/>
    <property type="project" value="TreeGrafter"/>
</dbReference>
<feature type="non-terminal residue" evidence="4">
    <location>
        <position position="702"/>
    </location>
</feature>
<dbReference type="Proteomes" id="UP000242875">
    <property type="component" value="Unassembled WGS sequence"/>
</dbReference>
<dbReference type="PANTHER" id="PTHR13179">
    <property type="entry name" value="DEP DOMAIN CONTAINING PROTEIN 5"/>
    <property type="match status" value="1"/>
</dbReference>
<sequence>MSQTERDNFVRDAMLTARAEEQRTLNLWIHTAESKLDVVVNPDSFPEVREGDFLEITQTGEAGIQRVVVHVKGFDKEYLAKGSQLQISITQDIANLYGLRRYLSSVKRVPKESVTADNLVLSLKDQYLSRSDMWRLQLSLHGSFLYVGRLVRYLNCMKAQVKFIYRHDELASYGYITTKTRIVFRSESAKYFIFVQMCKEMCDFDEDGEMFFEKAVYGFFPELFYNWKLADTNHVVSVVLFARVFYAEDTINFDDNCARRDDQGRWFKDYYKVVADWESRPDWLSLIIDMKEQCLRFQQDILITRKGDKYILAGKNSLAFEGNVLEAVNMALNPFDKHFVDRDLLRTGLSIIMVTPGTGKFKVDRKLLRLTTERMTDNGVAMDLVCLSKPPLHVVPLFIFKGVHPPSDNEPIRANGQQGTVSDLIYNPHVGPVVSGPAKPTAAATDVWDPLYVDRYGEPEDMVYCSKPHWVDASFYTNQLTQPERQQFITQCKMYELQMMGVMEHEITSIAIPYLESHHSISADDLKEIRDEHAKKVNPGYDDYDEAVFSDHLAYEAPLSVPIGMMNDRTQLRIKKSISKSNSFPSVSDGSNEETVDASDHKRILFLVDDSSSNLKTLNKTSQPNSNLTQALRKVANDTHESKDWQGTNESKAIDINGQNLAAKRPNQVPSPGEGSFSPIKQSYTSEKGVYIRKLSRNARGG</sequence>
<dbReference type="GO" id="GO:0005096">
    <property type="term" value="F:GTPase activator activity"/>
    <property type="evidence" value="ECO:0007669"/>
    <property type="project" value="InterPro"/>
</dbReference>
<evidence type="ECO:0000256" key="1">
    <source>
        <dbReference type="SAM" id="MobiDB-lite"/>
    </source>
</evidence>
<feature type="region of interest" description="Disordered" evidence="1">
    <location>
        <begin position="663"/>
        <end position="682"/>
    </location>
</feature>
<dbReference type="InterPro" id="IPR055213">
    <property type="entry name" value="IML1_double_psi_beta_barrel"/>
</dbReference>
<evidence type="ECO:0008006" key="6">
    <source>
        <dbReference type="Google" id="ProtNLM"/>
    </source>
</evidence>
<keyword evidence="5" id="KW-1185">Reference proteome</keyword>
<dbReference type="InterPro" id="IPR027244">
    <property type="entry name" value="IML1"/>
</dbReference>
<protein>
    <recommendedName>
        <fullName evidence="6">Vacuolar membrane-associated protein IML1</fullName>
    </recommendedName>
</protein>
<organism evidence="4 5">
    <name type="scientific">Bifiguratus adelaidae</name>
    <dbReference type="NCBI Taxonomy" id="1938954"/>
    <lineage>
        <taxon>Eukaryota</taxon>
        <taxon>Fungi</taxon>
        <taxon>Fungi incertae sedis</taxon>
        <taxon>Mucoromycota</taxon>
        <taxon>Mucoromycotina</taxon>
        <taxon>Endogonomycetes</taxon>
        <taxon>Endogonales</taxon>
        <taxon>Endogonales incertae sedis</taxon>
        <taxon>Bifiguratus</taxon>
    </lineage>
</organism>
<evidence type="ECO:0000259" key="3">
    <source>
        <dbReference type="Pfam" id="PF23013"/>
    </source>
</evidence>
<dbReference type="InterPro" id="IPR048255">
    <property type="entry name" value="IML1_N"/>
</dbReference>
<reference evidence="4 5" key="1">
    <citation type="journal article" date="2017" name="Mycologia">
        <title>Bifiguratus adelaidae, gen. et sp. nov., a new member of Mucoromycotina in endophytic and soil-dwelling habitats.</title>
        <authorList>
            <person name="Torres-Cruz T.J."/>
            <person name="Billingsley Tobias T.L."/>
            <person name="Almatruk M."/>
            <person name="Hesse C."/>
            <person name="Kuske C.R."/>
            <person name="Desiro A."/>
            <person name="Benucci G.M."/>
            <person name="Bonito G."/>
            <person name="Stajich J.E."/>
            <person name="Dunlap C."/>
            <person name="Arnold A.E."/>
            <person name="Porras-Alfaro A."/>
        </authorList>
    </citation>
    <scope>NUCLEOTIDE SEQUENCE [LARGE SCALE GENOMIC DNA]</scope>
    <source>
        <strain evidence="4 5">AZ0501</strain>
    </source>
</reference>
<dbReference type="GO" id="GO:1990130">
    <property type="term" value="C:GATOR1 complex"/>
    <property type="evidence" value="ECO:0007669"/>
    <property type="project" value="TreeGrafter"/>
</dbReference>
<gene>
    <name evidence="4" type="ORF">BZG36_05093</name>
</gene>
<feature type="domain" description="IML1 N-terminal double psi beta-barrel" evidence="3">
    <location>
        <begin position="23"/>
        <end position="103"/>
    </location>
</feature>